<name>A0A4P9YER5_ROZAC</name>
<dbReference type="GO" id="GO:0008541">
    <property type="term" value="C:proteasome regulatory particle, lid subcomplex"/>
    <property type="evidence" value="ECO:0007669"/>
    <property type="project" value="TreeGrafter"/>
</dbReference>
<reference evidence="5" key="1">
    <citation type="journal article" date="2018" name="Nat. Microbiol.">
        <title>Leveraging single-cell genomics to expand the fungal tree of life.</title>
        <authorList>
            <person name="Ahrendt S.R."/>
            <person name="Quandt C.A."/>
            <person name="Ciobanu D."/>
            <person name="Clum A."/>
            <person name="Salamov A."/>
            <person name="Andreopoulos B."/>
            <person name="Cheng J.F."/>
            <person name="Woyke T."/>
            <person name="Pelin A."/>
            <person name="Henrissat B."/>
            <person name="Reynolds N.K."/>
            <person name="Benny G.L."/>
            <person name="Smith M.E."/>
            <person name="James T.Y."/>
            <person name="Grigoriev I.V."/>
        </authorList>
    </citation>
    <scope>NUCLEOTIDE SEQUENCE [LARGE SCALE GENOMIC DNA]</scope>
    <source>
        <strain evidence="5">CSF55</strain>
    </source>
</reference>
<accession>A0A4P9YER5</accession>
<dbReference type="GO" id="GO:0005829">
    <property type="term" value="C:cytosol"/>
    <property type="evidence" value="ECO:0007669"/>
    <property type="project" value="TreeGrafter"/>
</dbReference>
<evidence type="ECO:0000313" key="5">
    <source>
        <dbReference type="Proteomes" id="UP000281549"/>
    </source>
</evidence>
<evidence type="ECO:0000313" key="4">
    <source>
        <dbReference type="EMBL" id="RKP17886.1"/>
    </source>
</evidence>
<dbReference type="Pfam" id="PF22037">
    <property type="entry name" value="PSD13_N"/>
    <property type="match status" value="1"/>
</dbReference>
<dbReference type="InterPro" id="IPR035298">
    <property type="entry name" value="PSMD13"/>
</dbReference>
<dbReference type="GO" id="GO:0005198">
    <property type="term" value="F:structural molecule activity"/>
    <property type="evidence" value="ECO:0007669"/>
    <property type="project" value="TreeGrafter"/>
</dbReference>
<evidence type="ECO:0000259" key="3">
    <source>
        <dbReference type="PROSITE" id="PS50250"/>
    </source>
</evidence>
<keyword evidence="2" id="KW-0647">Proteasome</keyword>
<dbReference type="SMART" id="SM00088">
    <property type="entry name" value="PINT"/>
    <property type="match status" value="1"/>
</dbReference>
<dbReference type="InterPro" id="IPR054179">
    <property type="entry name" value="PSD13_N"/>
</dbReference>
<comment type="similarity">
    <text evidence="1">Belongs to the proteasome subunit S11 family.</text>
</comment>
<evidence type="ECO:0000256" key="2">
    <source>
        <dbReference type="ARBA" id="ARBA00022942"/>
    </source>
</evidence>
<dbReference type="InterPro" id="IPR036390">
    <property type="entry name" value="WH_DNA-bd_sf"/>
</dbReference>
<protein>
    <submittedName>
        <fullName evidence="4">PCI-domain-containing protein</fullName>
    </submittedName>
</protein>
<dbReference type="InterPro" id="IPR000717">
    <property type="entry name" value="PCI_dom"/>
</dbReference>
<dbReference type="PANTHER" id="PTHR10539:SF0">
    <property type="entry name" value="26S PROTEASOME NON-ATPASE REGULATORY SUBUNIT 13"/>
    <property type="match status" value="1"/>
</dbReference>
<feature type="domain" description="PCI" evidence="3">
    <location>
        <begin position="170"/>
        <end position="336"/>
    </location>
</feature>
<organism evidence="4 5">
    <name type="scientific">Rozella allomycis (strain CSF55)</name>
    <dbReference type="NCBI Taxonomy" id="988480"/>
    <lineage>
        <taxon>Eukaryota</taxon>
        <taxon>Fungi</taxon>
        <taxon>Fungi incertae sedis</taxon>
        <taxon>Cryptomycota</taxon>
        <taxon>Cryptomycota incertae sedis</taxon>
        <taxon>Rozella</taxon>
    </lineage>
</organism>
<dbReference type="Pfam" id="PF01399">
    <property type="entry name" value="PCI"/>
    <property type="match status" value="1"/>
</dbReference>
<dbReference type="GO" id="GO:0005634">
    <property type="term" value="C:nucleus"/>
    <property type="evidence" value="ECO:0007669"/>
    <property type="project" value="TreeGrafter"/>
</dbReference>
<dbReference type="SUPFAM" id="SSF46785">
    <property type="entry name" value="Winged helix' DNA-binding domain"/>
    <property type="match status" value="1"/>
</dbReference>
<gene>
    <name evidence="4" type="ORF">ROZALSC1DRAFT_30347</name>
</gene>
<proteinExistence type="inferred from homology"/>
<dbReference type="PROSITE" id="PS50250">
    <property type="entry name" value="PCI"/>
    <property type="match status" value="1"/>
</dbReference>
<dbReference type="AlphaFoldDB" id="A0A4P9YER5"/>
<dbReference type="GO" id="GO:0006511">
    <property type="term" value="P:ubiquitin-dependent protein catabolic process"/>
    <property type="evidence" value="ECO:0007669"/>
    <property type="project" value="TreeGrafter"/>
</dbReference>
<dbReference type="Proteomes" id="UP000281549">
    <property type="component" value="Unassembled WGS sequence"/>
</dbReference>
<dbReference type="EMBL" id="ML005637">
    <property type="protein sequence ID" value="RKP17886.1"/>
    <property type="molecule type" value="Genomic_DNA"/>
</dbReference>
<evidence type="ECO:0000256" key="1">
    <source>
        <dbReference type="ARBA" id="ARBA00006207"/>
    </source>
</evidence>
<sequence>MSAVAFLNTLRPQVPPQLQPKIDSFITLYDKKLWHQLTVELEDFVHHKESARFLQPIYSNFIADFEKKINQLSLVKIAHAVSKQLKDANQAFEFMTSVANKVVDCQEALVVARLEAANYKLLQGDVEFTETVIEECNKIIDKMMFVEPFLQATFYRVVTDFEKIKANYTGYYKNALLYLACVDVDKMELNEKVQRAVDLGLAALLSDKIYNFGELLLHPILEALSGPNEWIRHALFAFNCGDLQKFEQQSSVFANHTLLNQQAGFLKQKISLMALIECAFKRQGQGRSIPFAVISQETKIPENEIEFLVMKALSLNIIKGSIDQVNQVVNINWVQPRVLNREQIGSVKNSISQWRERISEIVALAETETKEILVQ</sequence>
<dbReference type="PANTHER" id="PTHR10539">
    <property type="entry name" value="26S PROTEASOME NON-ATPASE REGULATORY SUBUNIT 13"/>
    <property type="match status" value="1"/>
</dbReference>